<sequence>MSAHDLTSLPPPLPTPHLLSLPTEILQSIYLFCLSPHLPHASPVLTTALSTEFIYKLTFLYAFWNINPLVFVGTQDQQPYEPGPHVRCLFRPLPVPQAQQYDAEARTKFQETVLAYRWCTFNRAKLYFSSIIQAATRDLFLSLNITLTPHDQPRLQSFIAHLPARPSTFEATALDGCHIILEYPRRFATALLMIYRGPDPRFDQRSSPNLNIRPTEVLVIPSHALTGEPEWTEEKVDFLRMLCSYVNLRTVQYSLPAFHEGMMNAVVQGNYEALLVLIWQADRLAEYKDSKSYVRPPFEPPAELFRLVAKCGTQDIAPSGCHSSDTNFNGPLLSIKLFTLLLRAHAEAMPQNDPDITTWAHQLLKYEDCAEYDQAQPFAQWVLDWGIQKRRSEFLEFRITNMRVSDRVSRRRMLFSGGGVSRYRAPIGKETVRRFVGLCGSDGRVKGFEEEAEGAAESLKA</sequence>
<keyword evidence="2" id="KW-1185">Reference proteome</keyword>
<dbReference type="EMBL" id="CAJPDR010000229">
    <property type="protein sequence ID" value="CAF9927521.1"/>
    <property type="molecule type" value="Genomic_DNA"/>
</dbReference>
<accession>A0A8H3FK93</accession>
<dbReference type="OrthoDB" id="4167490at2759"/>
<reference evidence="1" key="1">
    <citation type="submission" date="2021-03" db="EMBL/GenBank/DDBJ databases">
        <authorList>
            <person name="Tagirdzhanova G."/>
        </authorList>
    </citation>
    <scope>NUCLEOTIDE SEQUENCE</scope>
</reference>
<organism evidence="1 2">
    <name type="scientific">Alectoria fallacina</name>
    <dbReference type="NCBI Taxonomy" id="1903189"/>
    <lineage>
        <taxon>Eukaryota</taxon>
        <taxon>Fungi</taxon>
        <taxon>Dikarya</taxon>
        <taxon>Ascomycota</taxon>
        <taxon>Pezizomycotina</taxon>
        <taxon>Lecanoromycetes</taxon>
        <taxon>OSLEUM clade</taxon>
        <taxon>Lecanoromycetidae</taxon>
        <taxon>Lecanorales</taxon>
        <taxon>Lecanorineae</taxon>
        <taxon>Parmeliaceae</taxon>
        <taxon>Alectoria</taxon>
    </lineage>
</organism>
<comment type="caution">
    <text evidence="1">The sequence shown here is derived from an EMBL/GenBank/DDBJ whole genome shotgun (WGS) entry which is preliminary data.</text>
</comment>
<dbReference type="AlphaFoldDB" id="A0A8H3FK93"/>
<evidence type="ECO:0000313" key="2">
    <source>
        <dbReference type="Proteomes" id="UP000664203"/>
    </source>
</evidence>
<dbReference type="Proteomes" id="UP000664203">
    <property type="component" value="Unassembled WGS sequence"/>
</dbReference>
<gene>
    <name evidence="1" type="ORF">ALECFALPRED_003731</name>
</gene>
<protein>
    <submittedName>
        <fullName evidence="1">Uncharacterized protein</fullName>
    </submittedName>
</protein>
<name>A0A8H3FK93_9LECA</name>
<evidence type="ECO:0000313" key="1">
    <source>
        <dbReference type="EMBL" id="CAF9927521.1"/>
    </source>
</evidence>
<proteinExistence type="predicted"/>